<reference evidence="3 5" key="2">
    <citation type="submission" date="2024-07" db="EMBL/GenBank/DDBJ databases">
        <authorList>
            <person name="Akdeniz Z."/>
        </authorList>
    </citation>
    <scope>NUCLEOTIDE SEQUENCE [LARGE SCALE GENOMIC DNA]</scope>
</reference>
<organism evidence="2">
    <name type="scientific">Hexamita inflata</name>
    <dbReference type="NCBI Taxonomy" id="28002"/>
    <lineage>
        <taxon>Eukaryota</taxon>
        <taxon>Metamonada</taxon>
        <taxon>Diplomonadida</taxon>
        <taxon>Hexamitidae</taxon>
        <taxon>Hexamitinae</taxon>
        <taxon>Hexamita</taxon>
    </lineage>
</organism>
<evidence type="ECO:0000313" key="2">
    <source>
        <dbReference type="EMBL" id="CAI9934924.1"/>
    </source>
</evidence>
<protein>
    <submittedName>
        <fullName evidence="3">Hypothetical_protein</fullName>
    </submittedName>
</protein>
<dbReference type="AlphaFoldDB" id="A0AA86PFQ3"/>
<feature type="transmembrane region" description="Helical" evidence="1">
    <location>
        <begin position="42"/>
        <end position="61"/>
    </location>
</feature>
<feature type="transmembrane region" description="Helical" evidence="1">
    <location>
        <begin position="164"/>
        <end position="184"/>
    </location>
</feature>
<dbReference type="EMBL" id="CAXDID020000231">
    <property type="protein sequence ID" value="CAL6060774.1"/>
    <property type="molecule type" value="Genomic_DNA"/>
</dbReference>
<feature type="transmembrane region" description="Helical" evidence="1">
    <location>
        <begin position="196"/>
        <end position="215"/>
    </location>
</feature>
<accession>A0AA86PFQ3</accession>
<comment type="caution">
    <text evidence="2">The sequence shown here is derived from an EMBL/GenBank/DDBJ whole genome shotgun (WGS) entry which is preliminary data.</text>
</comment>
<keyword evidence="1" id="KW-0472">Membrane</keyword>
<name>A0AA86PFQ3_9EUKA</name>
<reference evidence="2" key="1">
    <citation type="submission" date="2023-06" db="EMBL/GenBank/DDBJ databases">
        <authorList>
            <person name="Kurt Z."/>
        </authorList>
    </citation>
    <scope>NUCLEOTIDE SEQUENCE</scope>
</reference>
<evidence type="ECO:0000313" key="5">
    <source>
        <dbReference type="Proteomes" id="UP001642409"/>
    </source>
</evidence>
<evidence type="ECO:0000313" key="3">
    <source>
        <dbReference type="EMBL" id="CAL6019927.1"/>
    </source>
</evidence>
<keyword evidence="1" id="KW-1133">Transmembrane helix</keyword>
<proteinExistence type="predicted"/>
<feature type="transmembrane region" description="Helical" evidence="1">
    <location>
        <begin position="81"/>
        <end position="99"/>
    </location>
</feature>
<evidence type="ECO:0000256" key="1">
    <source>
        <dbReference type="SAM" id="Phobius"/>
    </source>
</evidence>
<dbReference type="EMBL" id="CATOUU010000590">
    <property type="protein sequence ID" value="CAI9934924.1"/>
    <property type="molecule type" value="Genomic_DNA"/>
</dbReference>
<gene>
    <name evidence="2" type="ORF">HINF_LOCUS22569</name>
    <name evidence="3" type="ORF">HINF_LOCUS27183</name>
    <name evidence="4" type="ORF">HINF_LOCUS49390</name>
</gene>
<evidence type="ECO:0000313" key="4">
    <source>
        <dbReference type="EMBL" id="CAL6060774.1"/>
    </source>
</evidence>
<dbReference type="Proteomes" id="UP001642409">
    <property type="component" value="Unassembled WGS sequence"/>
</dbReference>
<dbReference type="EMBL" id="CAXDID020000084">
    <property type="protein sequence ID" value="CAL6019927.1"/>
    <property type="molecule type" value="Genomic_DNA"/>
</dbReference>
<keyword evidence="1" id="KW-0812">Transmembrane</keyword>
<keyword evidence="5" id="KW-1185">Reference proteome</keyword>
<sequence>MDDYKVQYCESGLYSQEFLQIPVMFGYGNSCGNIIHQVSSSYFLNLTYIFAIIGIKSVQNIKSNSVFALFFKKYYNLKSLKTFYFINGVLWFLVQYLFTMKETINNRTASLIELLNATLDAGSFYTGCLCSYILYDQYPLKNIEETQIGSLITTNIPKGLLGSIIIYSITNIYCVLSFQLHMLHHNSITIYFIQKILIYFFTSITISLLLCGGIIKQYKFVDNLSQSEFKLVQLTEIISYKLAVSIGDIKIGPENKTVIFLVAIGTLSVICKFVSFFEQLFKELLSLFECI</sequence>
<feature type="transmembrane region" description="Helical" evidence="1">
    <location>
        <begin position="258"/>
        <end position="277"/>
    </location>
</feature>